<dbReference type="EMBL" id="RLII01000027">
    <property type="protein sequence ID" value="RXE58022.1"/>
    <property type="molecule type" value="Genomic_DNA"/>
</dbReference>
<keyword evidence="3" id="KW-1185">Reference proteome</keyword>
<keyword evidence="1" id="KW-1133">Transmembrane helix</keyword>
<dbReference type="RefSeq" id="WP_128706362.1">
    <property type="nucleotide sequence ID" value="NZ_RLII01000027.1"/>
</dbReference>
<comment type="caution">
    <text evidence="2">The sequence shown here is derived from an EMBL/GenBank/DDBJ whole genome shotgun (WGS) entry which is preliminary data.</text>
</comment>
<evidence type="ECO:0000313" key="2">
    <source>
        <dbReference type="EMBL" id="RXE58022.1"/>
    </source>
</evidence>
<feature type="transmembrane region" description="Helical" evidence="1">
    <location>
        <begin position="27"/>
        <end position="44"/>
    </location>
</feature>
<dbReference type="OrthoDB" id="2080564at2"/>
<evidence type="ECO:0000313" key="3">
    <source>
        <dbReference type="Proteomes" id="UP000289166"/>
    </source>
</evidence>
<gene>
    <name evidence="2" type="ORF">EFD62_14680</name>
</gene>
<dbReference type="AlphaFoldDB" id="A0A4Q0I4Z3"/>
<evidence type="ECO:0000256" key="1">
    <source>
        <dbReference type="SAM" id="Phobius"/>
    </source>
</evidence>
<name>A0A4Q0I4Z3_9FIRM</name>
<keyword evidence="1" id="KW-0472">Membrane</keyword>
<organism evidence="2 3">
    <name type="scientific">Acetivibrio mesophilus</name>
    <dbReference type="NCBI Taxonomy" id="2487273"/>
    <lineage>
        <taxon>Bacteria</taxon>
        <taxon>Bacillati</taxon>
        <taxon>Bacillota</taxon>
        <taxon>Clostridia</taxon>
        <taxon>Eubacteriales</taxon>
        <taxon>Oscillospiraceae</taxon>
        <taxon>Acetivibrio</taxon>
    </lineage>
</organism>
<feature type="transmembrane region" description="Helical" evidence="1">
    <location>
        <begin position="96"/>
        <end position="116"/>
    </location>
</feature>
<accession>A0A4Q0I4Z3</accession>
<sequence>MNATKSLGHVLKAFANVVKDLFYKNPVLFLVLVYLSDLGIRSYIEAGYSKILLLDIIILVVSIGIYISTKSISQTTLSFILGLLTVYTIDWEKSSITLFMILYITYFIIIFFIGSVRLSAKQETILIQATNKLADLSDNRDYKHVFKRLKKISLVNTKSSQLTIIEKSEVIRYLAFRQVAIGEYEDAINTVELIKTVCQIDLGKSCELYYSLYTFSKNKLSTNNHSKEVINILDRILTIPMPHEEFFNIFRQTKKLLFQDKINLNDYFIKIKLLAIDGFDEDEIIGELNDSYM</sequence>
<dbReference type="Proteomes" id="UP000289166">
    <property type="component" value="Unassembled WGS sequence"/>
</dbReference>
<proteinExistence type="predicted"/>
<reference evidence="3" key="1">
    <citation type="submission" date="2018-11" db="EMBL/GenBank/DDBJ databases">
        <title>Genome sequencing of a novel mesophilic and cellulolytic organism within the genus Hungateiclostridium.</title>
        <authorList>
            <person name="Rettenmaier R."/>
            <person name="Liebl W."/>
            <person name="Zverlov V."/>
        </authorList>
    </citation>
    <scope>NUCLEOTIDE SEQUENCE [LARGE SCALE GENOMIC DNA]</scope>
    <source>
        <strain evidence="3">N2K1</strain>
    </source>
</reference>
<keyword evidence="1" id="KW-0812">Transmembrane</keyword>
<protein>
    <submittedName>
        <fullName evidence="2">Uncharacterized protein</fullName>
    </submittedName>
</protein>
<feature type="transmembrane region" description="Helical" evidence="1">
    <location>
        <begin position="51"/>
        <end position="67"/>
    </location>
</feature>